<keyword evidence="3" id="KW-0408">Iron</keyword>
<dbReference type="AlphaFoldDB" id="A0A6J7SJ50"/>
<dbReference type="GO" id="GO:0003824">
    <property type="term" value="F:catalytic activity"/>
    <property type="evidence" value="ECO:0007669"/>
    <property type="project" value="InterPro"/>
</dbReference>
<accession>A0A6J7SJ50</accession>
<evidence type="ECO:0000256" key="1">
    <source>
        <dbReference type="ARBA" id="ARBA00022691"/>
    </source>
</evidence>
<name>A0A6J7SJ50_9ZZZZ</name>
<keyword evidence="1" id="KW-0949">S-adenosyl-L-methionine</keyword>
<sequence length="397" mass="42495">MTTQLDYAPVLERSDADGRAISGDRSRFDISSLTIDIQARGVRMDAPMERRAGGAGPTDLGMLWIEGYRVTAPTTNVGDTPYSLRAEDEGYGIYVDGVRLAGAQAQKRPRYYDLKTADGIPYEQIALLHLDSLATTVIQTCTYWGNADQCTFCGIGVSLDAGRTIVKKTPEMLAEVAVAARDLDGAVDATLTTGSTRGVDRGARYVAKCAAAVKEASGLPVEVQFEPPYNLDVIDEVGDMGIDSVGIHLETFDPEVLARVAPGKARTGIETYFAAWERAVKVFGEGQVSTYVILGMGEDPEITIAGAKRAIDIGVYPLLVPLRPVVGSLMADWPSPPSEYMEPIYRRVQTYMTLRGMDSNSAKAGCARCQACSGLKSLDAPIGAVPLTIGRGPLDLA</sequence>
<feature type="domain" description="Radical SAM core" evidence="5">
    <location>
        <begin position="130"/>
        <end position="361"/>
    </location>
</feature>
<dbReference type="Gene3D" id="3.20.20.70">
    <property type="entry name" value="Aldolase class I"/>
    <property type="match status" value="1"/>
</dbReference>
<dbReference type="NCBIfam" id="NF045502">
    <property type="entry name" value="variant_rSAM"/>
    <property type="match status" value="1"/>
</dbReference>
<evidence type="ECO:0000313" key="7">
    <source>
        <dbReference type="EMBL" id="CAB5041083.1"/>
    </source>
</evidence>
<dbReference type="SFLD" id="SFLDG01107">
    <property type="entry name" value="Uncharacterised_Radical_SAM_Su"/>
    <property type="match status" value="1"/>
</dbReference>
<dbReference type="CDD" id="cd01335">
    <property type="entry name" value="Radical_SAM"/>
    <property type="match status" value="1"/>
</dbReference>
<dbReference type="EMBL" id="CAFBND010000008">
    <property type="protein sequence ID" value="CAB4929427.1"/>
    <property type="molecule type" value="Genomic_DNA"/>
</dbReference>
<dbReference type="GO" id="GO:0051536">
    <property type="term" value="F:iron-sulfur cluster binding"/>
    <property type="evidence" value="ECO:0007669"/>
    <property type="project" value="UniProtKB-KW"/>
</dbReference>
<evidence type="ECO:0000259" key="5">
    <source>
        <dbReference type="PROSITE" id="PS51918"/>
    </source>
</evidence>
<evidence type="ECO:0000256" key="2">
    <source>
        <dbReference type="ARBA" id="ARBA00022723"/>
    </source>
</evidence>
<dbReference type="PROSITE" id="PS51918">
    <property type="entry name" value="RADICAL_SAM"/>
    <property type="match status" value="1"/>
</dbReference>
<dbReference type="EMBL" id="CAFBPU010000092">
    <property type="protein sequence ID" value="CAB5041083.1"/>
    <property type="molecule type" value="Genomic_DNA"/>
</dbReference>
<dbReference type="InterPro" id="IPR006638">
    <property type="entry name" value="Elp3/MiaA/NifB-like_rSAM"/>
</dbReference>
<evidence type="ECO:0000256" key="3">
    <source>
        <dbReference type="ARBA" id="ARBA00023004"/>
    </source>
</evidence>
<dbReference type="InterPro" id="IPR016779">
    <property type="entry name" value="rSAM_MSMEG0568"/>
</dbReference>
<evidence type="ECO:0000256" key="4">
    <source>
        <dbReference type="ARBA" id="ARBA00023014"/>
    </source>
</evidence>
<dbReference type="SFLD" id="SFLDS00029">
    <property type="entry name" value="Radical_SAM"/>
    <property type="match status" value="1"/>
</dbReference>
<organism evidence="7">
    <name type="scientific">freshwater metagenome</name>
    <dbReference type="NCBI Taxonomy" id="449393"/>
    <lineage>
        <taxon>unclassified sequences</taxon>
        <taxon>metagenomes</taxon>
        <taxon>ecological metagenomes</taxon>
    </lineage>
</organism>
<proteinExistence type="predicted"/>
<dbReference type="GO" id="GO:0046872">
    <property type="term" value="F:metal ion binding"/>
    <property type="evidence" value="ECO:0007669"/>
    <property type="project" value="UniProtKB-KW"/>
</dbReference>
<dbReference type="SUPFAM" id="SSF102114">
    <property type="entry name" value="Radical SAM enzymes"/>
    <property type="match status" value="1"/>
</dbReference>
<keyword evidence="4" id="KW-0411">Iron-sulfur</keyword>
<dbReference type="NCBIfam" id="TIGR04043">
    <property type="entry name" value="rSAM_MSMEG_0568"/>
    <property type="match status" value="1"/>
</dbReference>
<dbReference type="Pfam" id="PF04055">
    <property type="entry name" value="Radical_SAM"/>
    <property type="match status" value="1"/>
</dbReference>
<gene>
    <name evidence="6" type="ORF">UFOPK3752_00327</name>
    <name evidence="7" type="ORF">UFOPK4150_02439</name>
</gene>
<protein>
    <submittedName>
        <fullName evidence="7">Unannotated protein</fullName>
    </submittedName>
</protein>
<reference evidence="7" key="1">
    <citation type="submission" date="2020-05" db="EMBL/GenBank/DDBJ databases">
        <authorList>
            <person name="Chiriac C."/>
            <person name="Salcher M."/>
            <person name="Ghai R."/>
            <person name="Kavagutti S V."/>
        </authorList>
    </citation>
    <scope>NUCLEOTIDE SEQUENCE</scope>
</reference>
<dbReference type="SMART" id="SM00729">
    <property type="entry name" value="Elp3"/>
    <property type="match status" value="1"/>
</dbReference>
<keyword evidence="2" id="KW-0479">Metal-binding</keyword>
<evidence type="ECO:0000313" key="6">
    <source>
        <dbReference type="EMBL" id="CAB4929427.1"/>
    </source>
</evidence>
<dbReference type="InterPro" id="IPR007197">
    <property type="entry name" value="rSAM"/>
</dbReference>
<dbReference type="InterPro" id="IPR013785">
    <property type="entry name" value="Aldolase_TIM"/>
</dbReference>
<dbReference type="InterPro" id="IPR058240">
    <property type="entry name" value="rSAM_sf"/>
</dbReference>